<dbReference type="SUPFAM" id="SSF46785">
    <property type="entry name" value="Winged helix' DNA-binding domain"/>
    <property type="match status" value="1"/>
</dbReference>
<dbReference type="InterPro" id="IPR029063">
    <property type="entry name" value="SAM-dependent_MTases_sf"/>
</dbReference>
<keyword evidence="7" id="KW-1185">Reference proteome</keyword>
<evidence type="ECO:0000313" key="6">
    <source>
        <dbReference type="EMBL" id="MBY8885253.1"/>
    </source>
</evidence>
<dbReference type="Proteomes" id="UP001198565">
    <property type="component" value="Unassembled WGS sequence"/>
</dbReference>
<name>A0ABS7QPY7_9ACTN</name>
<feature type="domain" description="O-methyltransferase C-terminal" evidence="4">
    <location>
        <begin position="126"/>
        <end position="313"/>
    </location>
</feature>
<keyword evidence="3" id="KW-0949">S-adenosyl-L-methionine</keyword>
<keyword evidence="1 6" id="KW-0489">Methyltransferase</keyword>
<protein>
    <submittedName>
        <fullName evidence="6">Methyltransferase</fullName>
    </submittedName>
</protein>
<dbReference type="Pfam" id="PF08100">
    <property type="entry name" value="Dimerisation"/>
    <property type="match status" value="1"/>
</dbReference>
<dbReference type="CDD" id="cd02440">
    <property type="entry name" value="AdoMet_MTases"/>
    <property type="match status" value="1"/>
</dbReference>
<dbReference type="PANTHER" id="PTHR43712:SF2">
    <property type="entry name" value="O-METHYLTRANSFERASE CICE"/>
    <property type="match status" value="1"/>
</dbReference>
<dbReference type="Pfam" id="PF00891">
    <property type="entry name" value="Methyltransf_2"/>
    <property type="match status" value="1"/>
</dbReference>
<evidence type="ECO:0000259" key="5">
    <source>
        <dbReference type="Pfam" id="PF08100"/>
    </source>
</evidence>
<evidence type="ECO:0000256" key="2">
    <source>
        <dbReference type="ARBA" id="ARBA00022679"/>
    </source>
</evidence>
<dbReference type="Gene3D" id="3.40.50.150">
    <property type="entry name" value="Vaccinia Virus protein VP39"/>
    <property type="match status" value="1"/>
</dbReference>
<organism evidence="6 7">
    <name type="scientific">Streptantibioticus parmotrematis</name>
    <dbReference type="NCBI Taxonomy" id="2873249"/>
    <lineage>
        <taxon>Bacteria</taxon>
        <taxon>Bacillati</taxon>
        <taxon>Actinomycetota</taxon>
        <taxon>Actinomycetes</taxon>
        <taxon>Kitasatosporales</taxon>
        <taxon>Streptomycetaceae</taxon>
        <taxon>Streptantibioticus</taxon>
    </lineage>
</organism>
<dbReference type="InterPro" id="IPR016461">
    <property type="entry name" value="COMT-like"/>
</dbReference>
<dbReference type="Gene3D" id="1.10.10.10">
    <property type="entry name" value="Winged helix-like DNA-binding domain superfamily/Winged helix DNA-binding domain"/>
    <property type="match status" value="1"/>
</dbReference>
<dbReference type="PANTHER" id="PTHR43712">
    <property type="entry name" value="PUTATIVE (AFU_ORTHOLOGUE AFUA_4G14580)-RELATED"/>
    <property type="match status" value="1"/>
</dbReference>
<dbReference type="RefSeq" id="WP_222976451.1">
    <property type="nucleotide sequence ID" value="NZ_JAINVZ010000005.1"/>
</dbReference>
<evidence type="ECO:0000256" key="3">
    <source>
        <dbReference type="ARBA" id="ARBA00022691"/>
    </source>
</evidence>
<reference evidence="6 7" key="1">
    <citation type="submission" date="2021-08" db="EMBL/GenBank/DDBJ databases">
        <title>Streptomyces sp. PTM05 isolated from lichen.</title>
        <authorList>
            <person name="Somphong A."/>
            <person name="Phongsopitanun W."/>
            <person name="Tanasupawat S."/>
        </authorList>
    </citation>
    <scope>NUCLEOTIDE SEQUENCE [LARGE SCALE GENOMIC DNA]</scope>
    <source>
        <strain evidence="6 7">Ptm05</strain>
    </source>
</reference>
<dbReference type="GO" id="GO:0032259">
    <property type="term" value="P:methylation"/>
    <property type="evidence" value="ECO:0007669"/>
    <property type="project" value="UniProtKB-KW"/>
</dbReference>
<sequence length="331" mass="37095">MTVPRTTTDFMWSWWKMKTFLSAVELRVFTALAERPLTAEELCDRTGVHSRPAADFYDALVALDLLRRDGDRYATTEETGEFLDEDKRHSYLGDHFRVAMGGFADEMVEMLRTGQSPSGRRGPGEFYEKTYATDDSTRRFHRAMTAMSLASADAIATGFPWDRYRTLADIGCAEGALPVRVLERHPHLSAVGMDLPPAREGFEEYVAAHGLADRLRFQPGDFFQDPMPSADVIVLGHVLHNWDLEDKHTLLKKAHEALAPGGAVVVYETMIDDERQDNAVGLVLSLMMHLALPGGFDYTSGDCRGWLEQHGFRDTYVQHLSGAESMVVGFK</sequence>
<dbReference type="InterPro" id="IPR012967">
    <property type="entry name" value="COMT_dimerisation"/>
</dbReference>
<evidence type="ECO:0000313" key="7">
    <source>
        <dbReference type="Proteomes" id="UP001198565"/>
    </source>
</evidence>
<feature type="domain" description="O-methyltransferase dimerisation" evidence="5">
    <location>
        <begin position="13"/>
        <end position="77"/>
    </location>
</feature>
<keyword evidence="2" id="KW-0808">Transferase</keyword>
<gene>
    <name evidence="6" type="ORF">K7472_10390</name>
</gene>
<evidence type="ECO:0000256" key="1">
    <source>
        <dbReference type="ARBA" id="ARBA00022603"/>
    </source>
</evidence>
<dbReference type="PROSITE" id="PS51683">
    <property type="entry name" value="SAM_OMT_II"/>
    <property type="match status" value="1"/>
</dbReference>
<dbReference type="GO" id="GO:0008168">
    <property type="term" value="F:methyltransferase activity"/>
    <property type="evidence" value="ECO:0007669"/>
    <property type="project" value="UniProtKB-KW"/>
</dbReference>
<dbReference type="InterPro" id="IPR001077">
    <property type="entry name" value="COMT_C"/>
</dbReference>
<comment type="caution">
    <text evidence="6">The sequence shown here is derived from an EMBL/GenBank/DDBJ whole genome shotgun (WGS) entry which is preliminary data.</text>
</comment>
<evidence type="ECO:0000259" key="4">
    <source>
        <dbReference type="Pfam" id="PF00891"/>
    </source>
</evidence>
<proteinExistence type="predicted"/>
<dbReference type="EMBL" id="JAINVZ010000005">
    <property type="protein sequence ID" value="MBY8885253.1"/>
    <property type="molecule type" value="Genomic_DNA"/>
</dbReference>
<dbReference type="InterPro" id="IPR036388">
    <property type="entry name" value="WH-like_DNA-bd_sf"/>
</dbReference>
<dbReference type="SUPFAM" id="SSF53335">
    <property type="entry name" value="S-adenosyl-L-methionine-dependent methyltransferases"/>
    <property type="match status" value="1"/>
</dbReference>
<accession>A0ABS7QPY7</accession>
<dbReference type="InterPro" id="IPR036390">
    <property type="entry name" value="WH_DNA-bd_sf"/>
</dbReference>